<dbReference type="PANTHER" id="PTHR32122">
    <property type="entry name" value="TATA BOX-BINDING PROTEIN ASSOCIATED FACTOR RNA POLYMERASE I SUBUNIT A"/>
    <property type="match status" value="1"/>
</dbReference>
<evidence type="ECO:0000313" key="2">
    <source>
        <dbReference type="Proteomes" id="UP001054837"/>
    </source>
</evidence>
<dbReference type="InterPro" id="IPR039495">
    <property type="entry name" value="TAF1A"/>
</dbReference>
<dbReference type="Proteomes" id="UP001054837">
    <property type="component" value="Unassembled WGS sequence"/>
</dbReference>
<dbReference type="AlphaFoldDB" id="A0AAV4QT35"/>
<reference evidence="1 2" key="1">
    <citation type="submission" date="2021-06" db="EMBL/GenBank/DDBJ databases">
        <title>Caerostris darwini draft genome.</title>
        <authorList>
            <person name="Kono N."/>
            <person name="Arakawa K."/>
        </authorList>
    </citation>
    <scope>NUCLEOTIDE SEQUENCE [LARGE SCALE GENOMIC DNA]</scope>
</reference>
<accession>A0AAV4QT35</accession>
<dbReference type="EMBL" id="BPLQ01004891">
    <property type="protein sequence ID" value="GIY11297.1"/>
    <property type="molecule type" value="Genomic_DNA"/>
</dbReference>
<comment type="caution">
    <text evidence="1">The sequence shown here is derived from an EMBL/GenBank/DDBJ whole genome shotgun (WGS) entry which is preliminary data.</text>
</comment>
<evidence type="ECO:0000313" key="1">
    <source>
        <dbReference type="EMBL" id="GIY11297.1"/>
    </source>
</evidence>
<gene>
    <name evidence="1" type="primary">AVEN_46238_1</name>
    <name evidence="1" type="ORF">CDAR_404541</name>
</gene>
<dbReference type="GO" id="GO:0000120">
    <property type="term" value="C:RNA polymerase I transcription regulator complex"/>
    <property type="evidence" value="ECO:0007669"/>
    <property type="project" value="InterPro"/>
</dbReference>
<organism evidence="1 2">
    <name type="scientific">Caerostris darwini</name>
    <dbReference type="NCBI Taxonomy" id="1538125"/>
    <lineage>
        <taxon>Eukaryota</taxon>
        <taxon>Metazoa</taxon>
        <taxon>Ecdysozoa</taxon>
        <taxon>Arthropoda</taxon>
        <taxon>Chelicerata</taxon>
        <taxon>Arachnida</taxon>
        <taxon>Araneae</taxon>
        <taxon>Araneomorphae</taxon>
        <taxon>Entelegynae</taxon>
        <taxon>Araneoidea</taxon>
        <taxon>Araneidae</taxon>
        <taxon>Caerostris</taxon>
    </lineage>
</organism>
<dbReference type="PANTHER" id="PTHR32122:SF1">
    <property type="entry name" value="TATA BOX-BINDING PROTEIN-ASSOCIATED FACTOR RNA POLYMERASE I SUBUNIT A"/>
    <property type="match status" value="1"/>
</dbReference>
<dbReference type="InterPro" id="IPR052669">
    <property type="entry name" value="SL1/TIF-IB_Component"/>
</dbReference>
<sequence length="393" mass="46346">MMKNIKRTVPSEDIMPKVLEVLDLIVMAIKPLKKKSAKVHDEYSYAASEMHEYKSSKTVGKKCVDLVNQSLCSQRYEEAGNLLSILYQDNSVYDDFLFKATMVVLENLQTYEKEDVIYEFIREIQKLPCVNKKEELRLSSSRKNDTIDPLFEAYSAYVGHMASFANDRIFKDETQASQISELTQIPMDSIISKFKKLIRTPGDWDIFVLKLIEILNECDKAEEIEDVLHDYVESNPNNLNAHIYLCNYLNNYRPESEVLIKHLKVIADWCPSDERVLLLIEKLWNRGKEGHNCLQLSFMFLDYPSNEKNVKAWKLLSDILLKSEDSKRELEKLYWKSRRSSWHWMYFNPSQVYHITEIDLPFIAVKTSVLLFFNKDHEYIKRIQEKFPEFRIT</sequence>
<protein>
    <submittedName>
        <fullName evidence="1">Uncharacterized protein</fullName>
    </submittedName>
</protein>
<name>A0AAV4QT35_9ARAC</name>
<keyword evidence="2" id="KW-1185">Reference proteome</keyword>
<proteinExistence type="predicted"/>
<dbReference type="Pfam" id="PF14929">
    <property type="entry name" value="TAF1_subA"/>
    <property type="match status" value="1"/>
</dbReference>
<dbReference type="GO" id="GO:0006360">
    <property type="term" value="P:transcription by RNA polymerase I"/>
    <property type="evidence" value="ECO:0007669"/>
    <property type="project" value="InterPro"/>
</dbReference>